<gene>
    <name evidence="2" type="ORF">FHS27_003077</name>
</gene>
<feature type="transmembrane region" description="Helical" evidence="1">
    <location>
        <begin position="42"/>
        <end position="60"/>
    </location>
</feature>
<evidence type="ECO:0000313" key="2">
    <source>
        <dbReference type="EMBL" id="MBB3207258.1"/>
    </source>
</evidence>
<comment type="caution">
    <text evidence="2">The sequence shown here is derived from an EMBL/GenBank/DDBJ whole genome shotgun (WGS) entry which is preliminary data.</text>
</comment>
<keyword evidence="3" id="KW-1185">Reference proteome</keyword>
<keyword evidence="1" id="KW-0812">Transmembrane</keyword>
<keyword evidence="1" id="KW-0472">Membrane</keyword>
<keyword evidence="1" id="KW-1133">Transmembrane helix</keyword>
<accession>A0A7W5DZ88</accession>
<dbReference type="EMBL" id="JACHXU010000009">
    <property type="protein sequence ID" value="MBB3207258.1"/>
    <property type="molecule type" value="Genomic_DNA"/>
</dbReference>
<reference evidence="2 3" key="1">
    <citation type="submission" date="2020-08" db="EMBL/GenBank/DDBJ databases">
        <title>Genomic Encyclopedia of Type Strains, Phase III (KMG-III): the genomes of soil and plant-associated and newly described type strains.</title>
        <authorList>
            <person name="Whitman W."/>
        </authorList>
    </citation>
    <scope>NUCLEOTIDE SEQUENCE [LARGE SCALE GENOMIC DNA]</scope>
    <source>
        <strain evidence="2 3">CECT 8075</strain>
    </source>
</reference>
<name>A0A7W5DZ88_9BACT</name>
<protein>
    <submittedName>
        <fullName evidence="2">Uncharacterized protein</fullName>
    </submittedName>
</protein>
<dbReference type="AlphaFoldDB" id="A0A7W5DZ88"/>
<dbReference type="RefSeq" id="WP_184305604.1">
    <property type="nucleotide sequence ID" value="NZ_JACHXU010000009.1"/>
</dbReference>
<dbReference type="Proteomes" id="UP000536179">
    <property type="component" value="Unassembled WGS sequence"/>
</dbReference>
<proteinExistence type="predicted"/>
<sequence>MDEKEEEEWQDASDWDDEDYDEFLQREFPDSAGRRGTGLPAIWRWTAWILLAIAALLWVLTM</sequence>
<organism evidence="2 3">
    <name type="scientific">Aporhodopirellula rubra</name>
    <dbReference type="NCBI Taxonomy" id="980271"/>
    <lineage>
        <taxon>Bacteria</taxon>
        <taxon>Pseudomonadati</taxon>
        <taxon>Planctomycetota</taxon>
        <taxon>Planctomycetia</taxon>
        <taxon>Pirellulales</taxon>
        <taxon>Pirellulaceae</taxon>
        <taxon>Aporhodopirellula</taxon>
    </lineage>
</organism>
<evidence type="ECO:0000313" key="3">
    <source>
        <dbReference type="Proteomes" id="UP000536179"/>
    </source>
</evidence>
<evidence type="ECO:0000256" key="1">
    <source>
        <dbReference type="SAM" id="Phobius"/>
    </source>
</evidence>